<gene>
    <name evidence="1" type="ORF">MLD38_000831</name>
</gene>
<dbReference type="EMBL" id="CM042880">
    <property type="protein sequence ID" value="KAI4388510.1"/>
    <property type="molecule type" value="Genomic_DNA"/>
</dbReference>
<reference evidence="2" key="1">
    <citation type="journal article" date="2023" name="Front. Plant Sci.">
        <title>Chromosomal-level genome assembly of Melastoma candidum provides insights into trichome evolution.</title>
        <authorList>
            <person name="Zhong Y."/>
            <person name="Wu W."/>
            <person name="Sun C."/>
            <person name="Zou P."/>
            <person name="Liu Y."/>
            <person name="Dai S."/>
            <person name="Zhou R."/>
        </authorList>
    </citation>
    <scope>NUCLEOTIDE SEQUENCE [LARGE SCALE GENOMIC DNA]</scope>
</reference>
<protein>
    <submittedName>
        <fullName evidence="1">Uncharacterized protein</fullName>
    </submittedName>
</protein>
<evidence type="ECO:0000313" key="2">
    <source>
        <dbReference type="Proteomes" id="UP001057402"/>
    </source>
</evidence>
<proteinExistence type="predicted"/>
<sequence length="134" mass="15765">MDPYKYRPSSAHDSLFWTTNSGAPVYNNNSSLTVGTRGPILLDDYHLLEKLANFDRERIPERVVIIEKENNFKQPGERYRSWDSDRQERFVRCWVDVLSDPRVTHEMRSIWISYWSQCITAQRASKHVKSPAFG</sequence>
<comment type="caution">
    <text evidence="1">The sequence shown here is derived from an EMBL/GenBank/DDBJ whole genome shotgun (WGS) entry which is preliminary data.</text>
</comment>
<name>A0ACB9SBC3_9MYRT</name>
<evidence type="ECO:0000313" key="1">
    <source>
        <dbReference type="EMBL" id="KAI4388510.1"/>
    </source>
</evidence>
<dbReference type="Proteomes" id="UP001057402">
    <property type="component" value="Chromosome 1"/>
</dbReference>
<keyword evidence="2" id="KW-1185">Reference proteome</keyword>
<accession>A0ACB9SBC3</accession>
<organism evidence="1 2">
    <name type="scientific">Melastoma candidum</name>
    <dbReference type="NCBI Taxonomy" id="119954"/>
    <lineage>
        <taxon>Eukaryota</taxon>
        <taxon>Viridiplantae</taxon>
        <taxon>Streptophyta</taxon>
        <taxon>Embryophyta</taxon>
        <taxon>Tracheophyta</taxon>
        <taxon>Spermatophyta</taxon>
        <taxon>Magnoliopsida</taxon>
        <taxon>eudicotyledons</taxon>
        <taxon>Gunneridae</taxon>
        <taxon>Pentapetalae</taxon>
        <taxon>rosids</taxon>
        <taxon>malvids</taxon>
        <taxon>Myrtales</taxon>
        <taxon>Melastomataceae</taxon>
        <taxon>Melastomatoideae</taxon>
        <taxon>Melastomateae</taxon>
        <taxon>Melastoma</taxon>
    </lineage>
</organism>